<evidence type="ECO:0000256" key="5">
    <source>
        <dbReference type="SAM" id="MobiDB-lite"/>
    </source>
</evidence>
<dbReference type="Gene3D" id="3.30.559.30">
    <property type="entry name" value="Nonribosomal peptide synthetase, condensation domain"/>
    <property type="match status" value="1"/>
</dbReference>
<accession>A0ABP7EX63</accession>
<dbReference type="PROSITE" id="PS00012">
    <property type="entry name" value="PHOSPHOPANTETHEINE"/>
    <property type="match status" value="1"/>
</dbReference>
<evidence type="ECO:0000256" key="2">
    <source>
        <dbReference type="ARBA" id="ARBA00022450"/>
    </source>
</evidence>
<protein>
    <recommendedName>
        <fullName evidence="6">Carrier domain-containing protein</fullName>
    </recommendedName>
</protein>
<dbReference type="Gene3D" id="3.30.559.10">
    <property type="entry name" value="Chloramphenicol acetyltransferase-like domain"/>
    <property type="match status" value="1"/>
</dbReference>
<dbReference type="Gene3D" id="3.30.300.30">
    <property type="match status" value="1"/>
</dbReference>
<dbReference type="SMART" id="SM00823">
    <property type="entry name" value="PKS_PP"/>
    <property type="match status" value="1"/>
</dbReference>
<organism evidence="7 8">
    <name type="scientific">Streptomyces tremellae</name>
    <dbReference type="NCBI Taxonomy" id="1124239"/>
    <lineage>
        <taxon>Bacteria</taxon>
        <taxon>Bacillati</taxon>
        <taxon>Actinomycetota</taxon>
        <taxon>Actinomycetes</taxon>
        <taxon>Kitasatosporales</taxon>
        <taxon>Streptomycetaceae</taxon>
        <taxon>Streptomyces</taxon>
    </lineage>
</organism>
<dbReference type="InterPro" id="IPR010071">
    <property type="entry name" value="AA_adenyl_dom"/>
</dbReference>
<keyword evidence="4" id="KW-0436">Ligase</keyword>
<dbReference type="PANTHER" id="PTHR45527:SF1">
    <property type="entry name" value="FATTY ACID SYNTHASE"/>
    <property type="match status" value="1"/>
</dbReference>
<dbReference type="InterPro" id="IPR000873">
    <property type="entry name" value="AMP-dep_synth/lig_dom"/>
</dbReference>
<keyword evidence="8" id="KW-1185">Reference proteome</keyword>
<dbReference type="SUPFAM" id="SSF52777">
    <property type="entry name" value="CoA-dependent acyltransferases"/>
    <property type="match status" value="2"/>
</dbReference>
<dbReference type="Proteomes" id="UP001499884">
    <property type="component" value="Unassembled WGS sequence"/>
</dbReference>
<evidence type="ECO:0000259" key="6">
    <source>
        <dbReference type="PROSITE" id="PS50075"/>
    </source>
</evidence>
<evidence type="ECO:0000256" key="3">
    <source>
        <dbReference type="ARBA" id="ARBA00022553"/>
    </source>
</evidence>
<feature type="domain" description="Carrier" evidence="6">
    <location>
        <begin position="1020"/>
        <end position="1095"/>
    </location>
</feature>
<dbReference type="PROSITE" id="PS00455">
    <property type="entry name" value="AMP_BINDING"/>
    <property type="match status" value="1"/>
</dbReference>
<evidence type="ECO:0000313" key="8">
    <source>
        <dbReference type="Proteomes" id="UP001499884"/>
    </source>
</evidence>
<dbReference type="Pfam" id="PF13193">
    <property type="entry name" value="AMP-binding_C"/>
    <property type="match status" value="1"/>
</dbReference>
<dbReference type="SUPFAM" id="SSF51735">
    <property type="entry name" value="NAD(P)-binding Rossmann-fold domains"/>
    <property type="match status" value="1"/>
</dbReference>
<evidence type="ECO:0000256" key="1">
    <source>
        <dbReference type="ARBA" id="ARBA00001957"/>
    </source>
</evidence>
<dbReference type="InterPro" id="IPR009081">
    <property type="entry name" value="PP-bd_ACP"/>
</dbReference>
<dbReference type="Pfam" id="PF00501">
    <property type="entry name" value="AMP-binding"/>
    <property type="match status" value="1"/>
</dbReference>
<keyword evidence="3" id="KW-0597">Phosphoprotein</keyword>
<dbReference type="RefSeq" id="WP_345644709.1">
    <property type="nucleotide sequence ID" value="NZ_BAABEP010000011.1"/>
</dbReference>
<feature type="compositionally biased region" description="Low complexity" evidence="5">
    <location>
        <begin position="1096"/>
        <end position="1122"/>
    </location>
</feature>
<comment type="caution">
    <text evidence="7">The sequence shown here is derived from an EMBL/GenBank/DDBJ whole genome shotgun (WGS) entry which is preliminary data.</text>
</comment>
<dbReference type="InterPro" id="IPR029058">
    <property type="entry name" value="AB_hydrolase_fold"/>
</dbReference>
<dbReference type="EMBL" id="BAABEP010000011">
    <property type="protein sequence ID" value="GAA3723738.1"/>
    <property type="molecule type" value="Genomic_DNA"/>
</dbReference>
<dbReference type="CDD" id="cd19531">
    <property type="entry name" value="LCL_NRPS-like"/>
    <property type="match status" value="1"/>
</dbReference>
<dbReference type="InterPro" id="IPR020806">
    <property type="entry name" value="PKS_PP-bd"/>
</dbReference>
<dbReference type="Pfam" id="PF07993">
    <property type="entry name" value="NAD_binding_4"/>
    <property type="match status" value="1"/>
</dbReference>
<dbReference type="InterPro" id="IPR020845">
    <property type="entry name" value="AMP-binding_CS"/>
</dbReference>
<dbReference type="NCBIfam" id="TIGR01733">
    <property type="entry name" value="AA-adenyl-dom"/>
    <property type="match status" value="1"/>
</dbReference>
<reference evidence="8" key="1">
    <citation type="journal article" date="2019" name="Int. J. Syst. Evol. Microbiol.">
        <title>The Global Catalogue of Microorganisms (GCM) 10K type strain sequencing project: providing services to taxonomists for standard genome sequencing and annotation.</title>
        <authorList>
            <consortium name="The Broad Institute Genomics Platform"/>
            <consortium name="The Broad Institute Genome Sequencing Center for Infectious Disease"/>
            <person name="Wu L."/>
            <person name="Ma J."/>
        </authorList>
    </citation>
    <scope>NUCLEOTIDE SEQUENCE [LARGE SCALE GENOMIC DNA]</scope>
    <source>
        <strain evidence="8">JCM 30846</strain>
    </source>
</reference>
<dbReference type="InterPro" id="IPR036291">
    <property type="entry name" value="NAD(P)-bd_dom_sf"/>
</dbReference>
<dbReference type="InterPro" id="IPR001242">
    <property type="entry name" value="Condensation_dom"/>
</dbReference>
<feature type="region of interest" description="Disordered" evidence="5">
    <location>
        <begin position="1095"/>
        <end position="1125"/>
    </location>
</feature>
<dbReference type="InterPro" id="IPR042099">
    <property type="entry name" value="ANL_N_sf"/>
</dbReference>
<gene>
    <name evidence="7" type="ORF">GCM10023082_22310</name>
</gene>
<dbReference type="PROSITE" id="PS50075">
    <property type="entry name" value="CARRIER"/>
    <property type="match status" value="1"/>
</dbReference>
<dbReference type="CDD" id="cd17643">
    <property type="entry name" value="A_NRPS_Cytc1-like"/>
    <property type="match status" value="1"/>
</dbReference>
<dbReference type="InterPro" id="IPR036736">
    <property type="entry name" value="ACP-like_sf"/>
</dbReference>
<dbReference type="SUPFAM" id="SSF47336">
    <property type="entry name" value="ACP-like"/>
    <property type="match status" value="1"/>
</dbReference>
<dbReference type="Pfam" id="PF00668">
    <property type="entry name" value="Condensation"/>
    <property type="match status" value="1"/>
</dbReference>
<dbReference type="InterPro" id="IPR023213">
    <property type="entry name" value="CAT-like_dom_sf"/>
</dbReference>
<dbReference type="Gene3D" id="3.40.50.1820">
    <property type="entry name" value="alpha/beta hydrolase"/>
    <property type="match status" value="1"/>
</dbReference>
<dbReference type="InterPro" id="IPR006162">
    <property type="entry name" value="Ppantetheine_attach_site"/>
</dbReference>
<dbReference type="Pfam" id="PF00550">
    <property type="entry name" value="PP-binding"/>
    <property type="match status" value="1"/>
</dbReference>
<sequence length="1526" mass="164731">MSEQRTGPAADDALERRLAALTPAQRALLERVLARDGAAPGVRRRPDTDDGVPLSFEQERLWFMNELVSYRAIFHVPVALRLRGGLDVPALRRALGRLAARHETLRTVFRDTPAGPRQVVRDAVEVPLSFEDCSGAADPGQEARTRASASVGAPFDLRTGPLLRCVLYRIAPDDHLFLLTQHHIVSDYWSLGILLGDLGALYADESGRRTALPPQELQYPDFAHWQRTTLGPATTDRHLAYWRDRLADAPELLELPTDRPRPAIRSRQGAFHHVQFPGDLVARLRDLAKEESTTLNAVFLAVYFALLSRLVRQDVIVVGVPVAGRSRPELQRMVGYFLNWLAIRVDVGDHPSLRQLVRRTAEALTGAMTHQDVPFDMLVSELRPARRPGVTPVFQTSFSLRDGAPTPPDLPGVDVAFADLDGGATHFDLMAELWCEDDRVVGYLPYDDELFDASTVASYAEWLTRLAGHAACEPDRPVTTLPLLTEAEQAELIGPAPLPPEGTGQTLHARFAEQARRRPEAPAVSDDTTELTYRELNERADRIAHVLRRRGVGPGTVVGVVLGRTVDLPAAVLGVLKTGAAYLPVDPDSPVERTAAQFADCAVTTALVTGDLLDRLPADLPEPVVLDGGTPELAEAPAGPADADVAADSPAYVIHTSGSTGAPKGVVVSHGNALRLFTAAWRLFDLDETDVWTLFHSCSFDFSVWELWGALAHGGRLVVVPQWVTRAPDAFAELLQRENVTVLNQTPSAFGQLSRVLLDAPRPLALRYVVFGGEALDLPSLRDWTDVYGDEAPRLVNMYGITETTVHVTFRRITRADTASTRSLIGRPLPDLTLYLLDDELRPVPPGVPGEIFVGGAGVTPGYHGAAALTAQRMLPDPYSPQPGARMYRSGDLAVRLRDGELAHLGRLDHQYKIRGHRVETGEVQAALGRLDEVAESAVLVTDDRVRGKTLVAYVVPEPGRDVTPTRVRRALLRTLPDWLAPSSVVLLDSLPLTRNGKLDRQALAARQRDAGREPTRSAAPQGPTAVALAAIWAELLGVDHVGAEDDFFELGGHSLMVVHLVSTIRARLGVEVPLDTLFRRPELQAMADEVDRLTAGPGPAATDSDGAAAHAAPGALGDGPPTSSNDLRAVRAEIDSRLAAVRPPAGGAGLPAGEPGTVLLTGATGFVGAFLLAELAESGAHVVCLLRGGADRRDGLVARLRELGLWRERYASRVEVVGGDIGRPLLGLAPDAYRDLCGRVGRVVHAAAWVNHIYPYDRLAEVNAHSAAALLAFAATTVRKSLTLVSTSAVFEAADLPEGSEVGAVPVRCLPGQSSGYVRSKAVAELYAEQAGHFGVPAAVVRIPSVFGDRRLFQINTSDAIWSWTRAMLVTGRYPRSFDDPDNELFQALPADIAARAIAAVSRSTDEPGCRIVNAVPRTVGGTRLLLEGLRAAGHDPRPMPDREWYDLVGRLDAREVWVAGIATRLARRPGTGAPRQRLHRFSPAPDPDVARLVDAHAIRSPADMAGYIGSLTGSGGSTAEHLVR</sequence>
<evidence type="ECO:0000313" key="7">
    <source>
        <dbReference type="EMBL" id="GAA3723738.1"/>
    </source>
</evidence>
<keyword evidence="2" id="KW-0596">Phosphopantetheine</keyword>
<comment type="cofactor">
    <cofactor evidence="1">
        <name>pantetheine 4'-phosphate</name>
        <dbReference type="ChEBI" id="CHEBI:47942"/>
    </cofactor>
</comment>
<dbReference type="PANTHER" id="PTHR45527">
    <property type="entry name" value="NONRIBOSOMAL PEPTIDE SYNTHETASE"/>
    <property type="match status" value="1"/>
</dbReference>
<dbReference type="Gene3D" id="3.40.50.12780">
    <property type="entry name" value="N-terminal domain of ligase-like"/>
    <property type="match status" value="1"/>
</dbReference>
<dbReference type="InterPro" id="IPR025110">
    <property type="entry name" value="AMP-bd_C"/>
</dbReference>
<proteinExistence type="predicted"/>
<dbReference type="InterPro" id="IPR013120">
    <property type="entry name" value="FAR_NAD-bd"/>
</dbReference>
<dbReference type="Gene3D" id="3.40.50.720">
    <property type="entry name" value="NAD(P)-binding Rossmann-like Domain"/>
    <property type="match status" value="1"/>
</dbReference>
<dbReference type="InterPro" id="IPR045851">
    <property type="entry name" value="AMP-bd_C_sf"/>
</dbReference>
<dbReference type="SUPFAM" id="SSF56801">
    <property type="entry name" value="Acetyl-CoA synthetase-like"/>
    <property type="match status" value="1"/>
</dbReference>
<name>A0ABP7EX63_9ACTN</name>
<evidence type="ECO:0000256" key="4">
    <source>
        <dbReference type="ARBA" id="ARBA00022598"/>
    </source>
</evidence>